<dbReference type="SUPFAM" id="SSF48019">
    <property type="entry name" value="post-AAA+ oligomerization domain-like"/>
    <property type="match status" value="1"/>
</dbReference>
<dbReference type="Gene3D" id="1.10.8.60">
    <property type="match status" value="1"/>
</dbReference>
<protein>
    <submittedName>
        <fullName evidence="5">Putative ATPase</fullName>
    </submittedName>
</protein>
<dbReference type="Gene3D" id="3.40.50.300">
    <property type="entry name" value="P-loop containing nucleotide triphosphate hydrolases"/>
    <property type="match status" value="1"/>
</dbReference>
<dbReference type="GO" id="GO:0016887">
    <property type="term" value="F:ATP hydrolysis activity"/>
    <property type="evidence" value="ECO:0007669"/>
    <property type="project" value="InterPro"/>
</dbReference>
<dbReference type="PANTHER" id="PTHR13779:SF7">
    <property type="entry name" value="ATPASE WRNIP1"/>
    <property type="match status" value="1"/>
</dbReference>
<keyword evidence="6" id="KW-1185">Reference proteome</keyword>
<dbReference type="InterPro" id="IPR003959">
    <property type="entry name" value="ATPase_AAA_core"/>
</dbReference>
<dbReference type="EMBL" id="SORI01000004">
    <property type="protein sequence ID" value="TDY61900.1"/>
    <property type="molecule type" value="Genomic_DNA"/>
</dbReference>
<evidence type="ECO:0000313" key="5">
    <source>
        <dbReference type="EMBL" id="TDY61900.1"/>
    </source>
</evidence>
<dbReference type="Pfam" id="PF12002">
    <property type="entry name" value="MgsA_C"/>
    <property type="match status" value="1"/>
</dbReference>
<comment type="similarity">
    <text evidence="1">Belongs to the AAA ATPase family. RarA/MGS1/WRNIP1 subfamily.</text>
</comment>
<dbReference type="GO" id="GO:0003677">
    <property type="term" value="F:DNA binding"/>
    <property type="evidence" value="ECO:0007669"/>
    <property type="project" value="InterPro"/>
</dbReference>
<dbReference type="GO" id="GO:0017116">
    <property type="term" value="F:single-stranded DNA helicase activity"/>
    <property type="evidence" value="ECO:0007669"/>
    <property type="project" value="TreeGrafter"/>
</dbReference>
<comment type="caution">
    <text evidence="5">The sequence shown here is derived from an EMBL/GenBank/DDBJ whole genome shotgun (WGS) entry which is preliminary data.</text>
</comment>
<dbReference type="CDD" id="cd00009">
    <property type="entry name" value="AAA"/>
    <property type="match status" value="1"/>
</dbReference>
<evidence type="ECO:0000256" key="3">
    <source>
        <dbReference type="ARBA" id="ARBA00022840"/>
    </source>
</evidence>
<dbReference type="InterPro" id="IPR032423">
    <property type="entry name" value="AAA_assoc_2"/>
</dbReference>
<dbReference type="GO" id="GO:0008047">
    <property type="term" value="F:enzyme activator activity"/>
    <property type="evidence" value="ECO:0007669"/>
    <property type="project" value="TreeGrafter"/>
</dbReference>
<dbReference type="InterPro" id="IPR051314">
    <property type="entry name" value="AAA_ATPase_RarA/MGS1/WRNIP1"/>
</dbReference>
<proteinExistence type="inferred from homology"/>
<dbReference type="AlphaFoldDB" id="A0A4R8M8N4"/>
<keyword evidence="2" id="KW-0547">Nucleotide-binding</keyword>
<dbReference type="Gene3D" id="1.10.3710.10">
    <property type="entry name" value="DNA polymerase III clamp loader subunits, C-terminal domain"/>
    <property type="match status" value="1"/>
</dbReference>
<evidence type="ECO:0000313" key="6">
    <source>
        <dbReference type="Proteomes" id="UP000295066"/>
    </source>
</evidence>
<evidence type="ECO:0000256" key="1">
    <source>
        <dbReference type="ARBA" id="ARBA00008959"/>
    </source>
</evidence>
<dbReference type="OrthoDB" id="9778364at2"/>
<dbReference type="GO" id="GO:0006261">
    <property type="term" value="P:DNA-templated DNA replication"/>
    <property type="evidence" value="ECO:0007669"/>
    <property type="project" value="TreeGrafter"/>
</dbReference>
<organism evidence="5 6">
    <name type="scientific">Aminivibrio pyruvatiphilus</name>
    <dbReference type="NCBI Taxonomy" id="1005740"/>
    <lineage>
        <taxon>Bacteria</taxon>
        <taxon>Thermotogati</taxon>
        <taxon>Synergistota</taxon>
        <taxon>Synergistia</taxon>
        <taxon>Synergistales</taxon>
        <taxon>Aminobacteriaceae</taxon>
        <taxon>Aminivibrio</taxon>
    </lineage>
</organism>
<gene>
    <name evidence="5" type="ORF">C8D99_104145</name>
</gene>
<dbReference type="SMART" id="SM00382">
    <property type="entry name" value="AAA"/>
    <property type="match status" value="1"/>
</dbReference>
<dbReference type="FunFam" id="1.20.272.10:FF:000001">
    <property type="entry name" value="Putative AAA family ATPase"/>
    <property type="match status" value="1"/>
</dbReference>
<dbReference type="GO" id="GO:0000731">
    <property type="term" value="P:DNA synthesis involved in DNA repair"/>
    <property type="evidence" value="ECO:0007669"/>
    <property type="project" value="TreeGrafter"/>
</dbReference>
<dbReference type="RefSeq" id="WP_133956977.1">
    <property type="nucleotide sequence ID" value="NZ_SORI01000004.1"/>
</dbReference>
<dbReference type="InterPro" id="IPR021886">
    <property type="entry name" value="MgsA_C"/>
</dbReference>
<dbReference type="Pfam" id="PF00004">
    <property type="entry name" value="AAA"/>
    <property type="match status" value="1"/>
</dbReference>
<accession>A0A4R8M8N4</accession>
<dbReference type="InterPro" id="IPR027417">
    <property type="entry name" value="P-loop_NTPase"/>
</dbReference>
<dbReference type="GO" id="GO:0005524">
    <property type="term" value="F:ATP binding"/>
    <property type="evidence" value="ECO:0007669"/>
    <property type="project" value="UniProtKB-KW"/>
</dbReference>
<evidence type="ECO:0000256" key="2">
    <source>
        <dbReference type="ARBA" id="ARBA00022741"/>
    </source>
</evidence>
<reference evidence="5 6" key="1">
    <citation type="submission" date="2019-03" db="EMBL/GenBank/DDBJ databases">
        <title>Genomic Encyclopedia of Type Strains, Phase IV (KMG-IV): sequencing the most valuable type-strain genomes for metagenomic binning, comparative biology and taxonomic classification.</title>
        <authorList>
            <person name="Goeker M."/>
        </authorList>
    </citation>
    <scope>NUCLEOTIDE SEQUENCE [LARGE SCALE GENOMIC DNA]</scope>
    <source>
        <strain evidence="5 6">DSM 25964</strain>
    </source>
</reference>
<feature type="domain" description="AAA+ ATPase" evidence="4">
    <location>
        <begin position="46"/>
        <end position="163"/>
    </location>
</feature>
<evidence type="ECO:0000259" key="4">
    <source>
        <dbReference type="SMART" id="SM00382"/>
    </source>
</evidence>
<dbReference type="SUPFAM" id="SSF52540">
    <property type="entry name" value="P-loop containing nucleoside triphosphate hydrolases"/>
    <property type="match status" value="1"/>
</dbReference>
<dbReference type="Proteomes" id="UP000295066">
    <property type="component" value="Unassembled WGS sequence"/>
</dbReference>
<dbReference type="Pfam" id="PF16193">
    <property type="entry name" value="AAA_assoc_2"/>
    <property type="match status" value="1"/>
</dbReference>
<keyword evidence="3" id="KW-0067">ATP-binding</keyword>
<dbReference type="InterPro" id="IPR008921">
    <property type="entry name" value="DNA_pol3_clamp-load_cplx_C"/>
</dbReference>
<dbReference type="InterPro" id="IPR003593">
    <property type="entry name" value="AAA+_ATPase"/>
</dbReference>
<name>A0A4R8M8N4_9BACT</name>
<sequence length="427" mass="46389">MSSPGTSRWEVPLAERMRPKTLDEFTGQGHLLGSGAPLRKLLDAGRTPSCILYGPPGVGKTTLVRLMASETGRDILEINAVSAKVSELRDLVAEASNLKAMRAGHAAIAFVDEIYHFNKSQQNALLPSVEKGDLILVGTTTENPWFEINKTLLSRMVVFQLSPLSEDDLAALLKRALADRERGLGNLEIEAEEKALRRIAAMAGGDARQALTRLEFIAASVGARGGALLTEEGVLSALPLAAVRFDKASEDHFAVVSALIKSIRGSDPDAALYWLARLLAGGENLRFICRRLLISAAEDVGLADPNALPVTAAAVQAVEMTGMPEARIILAEAVIYLAAAPKSNSAYLAVDSASKAIEKGDLQEVPFHLRPDGSGYIYPHDDPRHWVPQQYMDRQRRFYFPGTLGMEGEMASRLRKFWRRFSEGGDS</sequence>
<dbReference type="Gene3D" id="1.20.272.10">
    <property type="match status" value="1"/>
</dbReference>
<dbReference type="PANTHER" id="PTHR13779">
    <property type="entry name" value="WERNER HELICASE-INTERACTING PROTEIN 1 FAMILY MEMBER"/>
    <property type="match status" value="1"/>
</dbReference>
<dbReference type="CDD" id="cd18139">
    <property type="entry name" value="HLD_clamp_RarA"/>
    <property type="match status" value="1"/>
</dbReference>